<dbReference type="InterPro" id="IPR016089">
    <property type="entry name" value="Chalcone_isomerase_bundle_sf"/>
</dbReference>
<dbReference type="GO" id="GO:0009813">
    <property type="term" value="P:flavonoid biosynthetic process"/>
    <property type="evidence" value="ECO:0007669"/>
    <property type="project" value="InterPro"/>
</dbReference>
<feature type="region of interest" description="Disordered" evidence="2">
    <location>
        <begin position="56"/>
        <end position="75"/>
    </location>
</feature>
<proteinExistence type="inferred from homology"/>
<evidence type="ECO:0000259" key="3">
    <source>
        <dbReference type="Pfam" id="PF02431"/>
    </source>
</evidence>
<protein>
    <recommendedName>
        <fullName evidence="1">Chalcone-flavonone isomerase family protein</fullName>
    </recommendedName>
</protein>
<dbReference type="PANTHER" id="PTHR28039:SF8">
    <property type="entry name" value="CHALCONE--FLAVANONE ISOMERASE 1-RELATED"/>
    <property type="match status" value="1"/>
</dbReference>
<dbReference type="Pfam" id="PF02431">
    <property type="entry name" value="Chalcone"/>
    <property type="match status" value="1"/>
</dbReference>
<feature type="non-terminal residue" evidence="4">
    <location>
        <position position="1"/>
    </location>
</feature>
<dbReference type="GO" id="GO:0045430">
    <property type="term" value="F:chalcone isomerase activity"/>
    <property type="evidence" value="ECO:0007669"/>
    <property type="project" value="InterPro"/>
</dbReference>
<name>A0A5J9U0U5_9POAL</name>
<dbReference type="InterPro" id="IPR044164">
    <property type="entry name" value="CFI"/>
</dbReference>
<comment type="caution">
    <text evidence="4">The sequence shown here is derived from an EMBL/GenBank/DDBJ whole genome shotgun (WGS) entry which is preliminary data.</text>
</comment>
<dbReference type="OrthoDB" id="1903537at2759"/>
<comment type="similarity">
    <text evidence="1">Belongs to the chalcone isomerase family.</text>
</comment>
<gene>
    <name evidence="4" type="ORF">EJB05_33151</name>
</gene>
<evidence type="ECO:0000256" key="1">
    <source>
        <dbReference type="RuleBase" id="RU361158"/>
    </source>
</evidence>
<dbReference type="Gramene" id="TVU17135">
    <property type="protein sequence ID" value="TVU17135"/>
    <property type="gene ID" value="EJB05_33151"/>
</dbReference>
<evidence type="ECO:0000256" key="2">
    <source>
        <dbReference type="SAM" id="MobiDB-lite"/>
    </source>
</evidence>
<dbReference type="AlphaFoldDB" id="A0A5J9U0U5"/>
<sequence>MPHASRRARCDPHDEVAIDKDDSSAPDMAGVVAAVENKALCEAVLESIIGERSVSPATKQSVASRVSELLKSPAS</sequence>
<dbReference type="EMBL" id="RWGY01000029">
    <property type="protein sequence ID" value="TVU17135.1"/>
    <property type="molecule type" value="Genomic_DNA"/>
</dbReference>
<evidence type="ECO:0000313" key="4">
    <source>
        <dbReference type="EMBL" id="TVU17135.1"/>
    </source>
</evidence>
<dbReference type="InterPro" id="IPR016087">
    <property type="entry name" value="Chalcone_isomerase"/>
</dbReference>
<accession>A0A5J9U0U5</accession>
<feature type="domain" description="Chalcone isomerase" evidence="3">
    <location>
        <begin position="22"/>
        <end position="69"/>
    </location>
</feature>
<keyword evidence="5" id="KW-1185">Reference proteome</keyword>
<dbReference type="SUPFAM" id="SSF54626">
    <property type="entry name" value="Chalcone isomerase"/>
    <property type="match status" value="1"/>
</dbReference>
<organism evidence="4 5">
    <name type="scientific">Eragrostis curvula</name>
    <name type="common">weeping love grass</name>
    <dbReference type="NCBI Taxonomy" id="38414"/>
    <lineage>
        <taxon>Eukaryota</taxon>
        <taxon>Viridiplantae</taxon>
        <taxon>Streptophyta</taxon>
        <taxon>Embryophyta</taxon>
        <taxon>Tracheophyta</taxon>
        <taxon>Spermatophyta</taxon>
        <taxon>Magnoliopsida</taxon>
        <taxon>Liliopsida</taxon>
        <taxon>Poales</taxon>
        <taxon>Poaceae</taxon>
        <taxon>PACMAD clade</taxon>
        <taxon>Chloridoideae</taxon>
        <taxon>Eragrostideae</taxon>
        <taxon>Eragrostidinae</taxon>
        <taxon>Eragrostis</taxon>
    </lineage>
</organism>
<dbReference type="InterPro" id="IPR036298">
    <property type="entry name" value="Chalcone_isomerase_sf"/>
</dbReference>
<dbReference type="Proteomes" id="UP000324897">
    <property type="component" value="Chromosome 7"/>
</dbReference>
<dbReference type="PANTHER" id="PTHR28039">
    <property type="entry name" value="CHALCONE--FLAVONONE ISOMERASE 1-RELATED"/>
    <property type="match status" value="1"/>
</dbReference>
<reference evidence="4 5" key="1">
    <citation type="journal article" date="2019" name="Sci. Rep.">
        <title>A high-quality genome of Eragrostis curvula grass provides insights into Poaceae evolution and supports new strategies to enhance forage quality.</title>
        <authorList>
            <person name="Carballo J."/>
            <person name="Santos B.A.C.M."/>
            <person name="Zappacosta D."/>
            <person name="Garbus I."/>
            <person name="Selva J.P."/>
            <person name="Gallo C.A."/>
            <person name="Diaz A."/>
            <person name="Albertini E."/>
            <person name="Caccamo M."/>
            <person name="Echenique V."/>
        </authorList>
    </citation>
    <scope>NUCLEOTIDE SEQUENCE [LARGE SCALE GENOMIC DNA]</scope>
    <source>
        <strain evidence="5">cv. Victoria</strain>
        <tissue evidence="4">Leaf</tissue>
    </source>
</reference>
<evidence type="ECO:0000313" key="5">
    <source>
        <dbReference type="Proteomes" id="UP000324897"/>
    </source>
</evidence>
<dbReference type="Gene3D" id="1.10.890.20">
    <property type="match status" value="1"/>
</dbReference>